<proteinExistence type="predicted"/>
<dbReference type="EMBL" id="CAJHJT010000012">
    <property type="protein sequence ID" value="CAD6999086.1"/>
    <property type="molecule type" value="Genomic_DNA"/>
</dbReference>
<dbReference type="AlphaFoldDB" id="A0A811UMJ3"/>
<sequence length="63" mass="7603">MRRHRIKTKLRALKRGMQFSSNCIRQANRMLKKHSSQSNNRENITNNRTKRPYYQSACRPQLV</sequence>
<gene>
    <name evidence="2" type="ORF">CCAP1982_LOCUS7632</name>
</gene>
<evidence type="ECO:0000256" key="1">
    <source>
        <dbReference type="SAM" id="MobiDB-lite"/>
    </source>
</evidence>
<protein>
    <submittedName>
        <fullName evidence="2">(Mediterranean fruit fly) hypothetical protein</fullName>
    </submittedName>
</protein>
<evidence type="ECO:0000313" key="2">
    <source>
        <dbReference type="EMBL" id="CAD6999086.1"/>
    </source>
</evidence>
<organism evidence="2 3">
    <name type="scientific">Ceratitis capitata</name>
    <name type="common">Mediterranean fruit fly</name>
    <name type="synonym">Tephritis capitata</name>
    <dbReference type="NCBI Taxonomy" id="7213"/>
    <lineage>
        <taxon>Eukaryota</taxon>
        <taxon>Metazoa</taxon>
        <taxon>Ecdysozoa</taxon>
        <taxon>Arthropoda</taxon>
        <taxon>Hexapoda</taxon>
        <taxon>Insecta</taxon>
        <taxon>Pterygota</taxon>
        <taxon>Neoptera</taxon>
        <taxon>Endopterygota</taxon>
        <taxon>Diptera</taxon>
        <taxon>Brachycera</taxon>
        <taxon>Muscomorpha</taxon>
        <taxon>Tephritoidea</taxon>
        <taxon>Tephritidae</taxon>
        <taxon>Ceratitis</taxon>
        <taxon>Ceratitis</taxon>
    </lineage>
</organism>
<evidence type="ECO:0000313" key="3">
    <source>
        <dbReference type="Proteomes" id="UP000606786"/>
    </source>
</evidence>
<name>A0A811UMJ3_CERCA</name>
<comment type="caution">
    <text evidence="2">The sequence shown here is derived from an EMBL/GenBank/DDBJ whole genome shotgun (WGS) entry which is preliminary data.</text>
</comment>
<accession>A0A811UMJ3</accession>
<dbReference type="Proteomes" id="UP000606786">
    <property type="component" value="Unassembled WGS sequence"/>
</dbReference>
<keyword evidence="3" id="KW-1185">Reference proteome</keyword>
<feature type="compositionally biased region" description="Polar residues" evidence="1">
    <location>
        <begin position="36"/>
        <end position="47"/>
    </location>
</feature>
<feature type="non-terminal residue" evidence="2">
    <location>
        <position position="63"/>
    </location>
</feature>
<reference evidence="2" key="1">
    <citation type="submission" date="2020-11" db="EMBL/GenBank/DDBJ databases">
        <authorList>
            <person name="Whitehead M."/>
        </authorList>
    </citation>
    <scope>NUCLEOTIDE SEQUENCE</scope>
    <source>
        <strain evidence="2">EGII</strain>
    </source>
</reference>
<feature type="region of interest" description="Disordered" evidence="1">
    <location>
        <begin position="30"/>
        <end position="63"/>
    </location>
</feature>